<dbReference type="STRING" id="1150112.SAMN04487893_11537"/>
<accession>A0A1I3TXV4</accession>
<dbReference type="PROSITE" id="PS50983">
    <property type="entry name" value="FE_B12_PBP"/>
    <property type="match status" value="1"/>
</dbReference>
<dbReference type="Pfam" id="PF01497">
    <property type="entry name" value="Peripla_BP_2"/>
    <property type="match status" value="1"/>
</dbReference>
<dbReference type="EMBL" id="FORU01000015">
    <property type="protein sequence ID" value="SFJ75605.1"/>
    <property type="molecule type" value="Genomic_DNA"/>
</dbReference>
<dbReference type="PROSITE" id="PS51257">
    <property type="entry name" value="PROKAR_LIPOPROTEIN"/>
    <property type="match status" value="1"/>
</dbReference>
<name>A0A1I3TXV4_9FLAO</name>
<dbReference type="PANTHER" id="PTHR30535">
    <property type="entry name" value="VITAMIN B12-BINDING PROTEIN"/>
    <property type="match status" value="1"/>
</dbReference>
<dbReference type="Proteomes" id="UP000243887">
    <property type="component" value="Unassembled WGS sequence"/>
</dbReference>
<proteinExistence type="predicted"/>
<dbReference type="SUPFAM" id="SSF53807">
    <property type="entry name" value="Helical backbone' metal receptor"/>
    <property type="match status" value="1"/>
</dbReference>
<organism evidence="2 3">
    <name type="scientific">Myroides guanonis</name>
    <dbReference type="NCBI Taxonomy" id="1150112"/>
    <lineage>
        <taxon>Bacteria</taxon>
        <taxon>Pseudomonadati</taxon>
        <taxon>Bacteroidota</taxon>
        <taxon>Flavobacteriia</taxon>
        <taxon>Flavobacteriales</taxon>
        <taxon>Flavobacteriaceae</taxon>
        <taxon>Myroides</taxon>
    </lineage>
</organism>
<dbReference type="OrthoDB" id="9787830at2"/>
<protein>
    <submittedName>
        <fullName evidence="2">Iron complex transport system substrate-binding protein</fullName>
    </submittedName>
</protein>
<evidence type="ECO:0000259" key="1">
    <source>
        <dbReference type="PROSITE" id="PS50983"/>
    </source>
</evidence>
<dbReference type="PANTHER" id="PTHR30535:SF33">
    <property type="entry name" value="PERIPLASMIC BINDING PROTEIN"/>
    <property type="match status" value="1"/>
</dbReference>
<dbReference type="AlphaFoldDB" id="A0A1I3TXV4"/>
<sequence>MRQKNYPIILLTVLLVLFQSCKQKTTEPITSSIERNYIATDARGVEVSLEQPAQRIVVLFEAFVDAVFMLEAQDRLVGVPSQVYLTPDSYDFFSTLSPAFAAKEIATPSFNGRSVNMETLMALQPDLVVTFSQDLQMIEQMEGMGIKVFSMIGSDIDTTLKEFEGLGNLLGKSERAKMITGYMRGEIKKMNELIPEKKKTAYYVWSRGRVLSTSGKGTLMDAAIRLAGVENACPLEMEAPNIGVELLYQWNPDLMILWNTPVSDVYALKELSKLPAVVNKQVFEMKPIFLFDPHTVKQVLFSKQVKQWAYPNLYTKETFDKEVEEAKKLLYNL</sequence>
<evidence type="ECO:0000313" key="3">
    <source>
        <dbReference type="Proteomes" id="UP000243887"/>
    </source>
</evidence>
<dbReference type="InterPro" id="IPR050902">
    <property type="entry name" value="ABC_Transporter_SBP"/>
</dbReference>
<dbReference type="InterPro" id="IPR002491">
    <property type="entry name" value="ABC_transptr_periplasmic_BD"/>
</dbReference>
<keyword evidence="3" id="KW-1185">Reference proteome</keyword>
<dbReference type="Gene3D" id="3.40.50.1980">
    <property type="entry name" value="Nitrogenase molybdenum iron protein domain"/>
    <property type="match status" value="2"/>
</dbReference>
<dbReference type="RefSeq" id="WP_090680723.1">
    <property type="nucleotide sequence ID" value="NZ_FORU01000015.1"/>
</dbReference>
<feature type="domain" description="Fe/B12 periplasmic-binding" evidence="1">
    <location>
        <begin position="55"/>
        <end position="313"/>
    </location>
</feature>
<evidence type="ECO:0000313" key="2">
    <source>
        <dbReference type="EMBL" id="SFJ75605.1"/>
    </source>
</evidence>
<gene>
    <name evidence="2" type="ORF">SAMN04487893_11537</name>
</gene>
<reference evidence="3" key="1">
    <citation type="submission" date="2016-10" db="EMBL/GenBank/DDBJ databases">
        <authorList>
            <person name="Varghese N."/>
            <person name="Submissions S."/>
        </authorList>
    </citation>
    <scope>NUCLEOTIDE SEQUENCE [LARGE SCALE GENOMIC DNA]</scope>
    <source>
        <strain evidence="3">DSM 26542</strain>
    </source>
</reference>